<evidence type="ECO:0000313" key="2">
    <source>
        <dbReference type="EMBL" id="KRX17948.1"/>
    </source>
</evidence>
<reference evidence="2 3" key="1">
    <citation type="submission" date="2015-01" db="EMBL/GenBank/DDBJ databases">
        <title>Evolution of Trichinella species and genotypes.</title>
        <authorList>
            <person name="Korhonen P.K."/>
            <person name="Edoardo P."/>
            <person name="Giuseppe L.R."/>
            <person name="Gasser R.B."/>
        </authorList>
    </citation>
    <scope>NUCLEOTIDE SEQUENCE [LARGE SCALE GENOMIC DNA]</scope>
    <source>
        <strain evidence="2">ISS37</strain>
    </source>
</reference>
<dbReference type="PANTHER" id="PTHR19303">
    <property type="entry name" value="TRANSPOSON"/>
    <property type="match status" value="1"/>
</dbReference>
<dbReference type="GO" id="GO:0003677">
    <property type="term" value="F:DNA binding"/>
    <property type="evidence" value="ECO:0007669"/>
    <property type="project" value="TreeGrafter"/>
</dbReference>
<dbReference type="InterPro" id="IPR004875">
    <property type="entry name" value="DDE_SF_endonuclease_dom"/>
</dbReference>
<accession>A0A0V0RU23</accession>
<evidence type="ECO:0000259" key="1">
    <source>
        <dbReference type="Pfam" id="PF03184"/>
    </source>
</evidence>
<sequence>MTAEIFVEWLKAVNATMRHQHRKILLLLDDAPSHLNVELSNVKLEFLPAKSTSFLQPMDLGVLRQFKCKYRSHLLQSLLANAETYDMRINFLRALPSSMQFAGSASRGMKLNEKYKQP</sequence>
<dbReference type="Pfam" id="PF03184">
    <property type="entry name" value="DDE_1"/>
    <property type="match status" value="1"/>
</dbReference>
<dbReference type="InterPro" id="IPR050863">
    <property type="entry name" value="CenT-Element_Derived"/>
</dbReference>
<comment type="caution">
    <text evidence="2">The sequence shown here is derived from an EMBL/GenBank/DDBJ whole genome shotgun (WGS) entry which is preliminary data.</text>
</comment>
<evidence type="ECO:0000313" key="3">
    <source>
        <dbReference type="Proteomes" id="UP000054630"/>
    </source>
</evidence>
<proteinExistence type="predicted"/>
<protein>
    <submittedName>
        <fullName evidence="2">Tigger transposable element-derived protein 6</fullName>
    </submittedName>
</protein>
<dbReference type="PANTHER" id="PTHR19303:SF73">
    <property type="entry name" value="PROTEIN PDC2"/>
    <property type="match status" value="1"/>
</dbReference>
<dbReference type="GO" id="GO:0005634">
    <property type="term" value="C:nucleus"/>
    <property type="evidence" value="ECO:0007669"/>
    <property type="project" value="TreeGrafter"/>
</dbReference>
<organism evidence="2 3">
    <name type="scientific">Trichinella nelsoni</name>
    <dbReference type="NCBI Taxonomy" id="6336"/>
    <lineage>
        <taxon>Eukaryota</taxon>
        <taxon>Metazoa</taxon>
        <taxon>Ecdysozoa</taxon>
        <taxon>Nematoda</taxon>
        <taxon>Enoplea</taxon>
        <taxon>Dorylaimia</taxon>
        <taxon>Trichinellida</taxon>
        <taxon>Trichinellidae</taxon>
        <taxon>Trichinella</taxon>
    </lineage>
</organism>
<gene>
    <name evidence="2" type="primary">TIGD6</name>
    <name evidence="2" type="ORF">T07_14346</name>
</gene>
<keyword evidence="3" id="KW-1185">Reference proteome</keyword>
<name>A0A0V0RU23_9BILA</name>
<feature type="domain" description="DDE-1" evidence="1">
    <location>
        <begin position="1"/>
        <end position="95"/>
    </location>
</feature>
<dbReference type="AlphaFoldDB" id="A0A0V0RU23"/>
<dbReference type="EMBL" id="JYDL01000079">
    <property type="protein sequence ID" value="KRX17948.1"/>
    <property type="molecule type" value="Genomic_DNA"/>
</dbReference>
<dbReference type="Proteomes" id="UP000054630">
    <property type="component" value="Unassembled WGS sequence"/>
</dbReference>
<dbReference type="STRING" id="6336.A0A0V0RU23"/>